<keyword evidence="2" id="KW-1185">Reference proteome</keyword>
<evidence type="ECO:0000313" key="1">
    <source>
        <dbReference type="EMBL" id="KAE8715910.1"/>
    </source>
</evidence>
<dbReference type="AlphaFoldDB" id="A0A6A3BFJ5"/>
<dbReference type="EMBL" id="VEPZ02000856">
    <property type="protein sequence ID" value="KAE8715910.1"/>
    <property type="molecule type" value="Genomic_DNA"/>
</dbReference>
<dbReference type="PANTHER" id="PTHR34779:SF1">
    <property type="entry name" value="OS09G0542900 PROTEIN"/>
    <property type="match status" value="1"/>
</dbReference>
<evidence type="ECO:0000313" key="2">
    <source>
        <dbReference type="Proteomes" id="UP000436088"/>
    </source>
</evidence>
<comment type="caution">
    <text evidence="1">The sequence shown here is derived from an EMBL/GenBank/DDBJ whole genome shotgun (WGS) entry which is preliminary data.</text>
</comment>
<organism evidence="1 2">
    <name type="scientific">Hibiscus syriacus</name>
    <name type="common">Rose of Sharon</name>
    <dbReference type="NCBI Taxonomy" id="106335"/>
    <lineage>
        <taxon>Eukaryota</taxon>
        <taxon>Viridiplantae</taxon>
        <taxon>Streptophyta</taxon>
        <taxon>Embryophyta</taxon>
        <taxon>Tracheophyta</taxon>
        <taxon>Spermatophyta</taxon>
        <taxon>Magnoliopsida</taxon>
        <taxon>eudicotyledons</taxon>
        <taxon>Gunneridae</taxon>
        <taxon>Pentapetalae</taxon>
        <taxon>rosids</taxon>
        <taxon>malvids</taxon>
        <taxon>Malvales</taxon>
        <taxon>Malvaceae</taxon>
        <taxon>Malvoideae</taxon>
        <taxon>Hibiscus</taxon>
    </lineage>
</organism>
<accession>A0A6A3BFJ5</accession>
<dbReference type="InterPro" id="IPR038796">
    <property type="entry name" value="At1g76070-like"/>
</dbReference>
<sequence>MVKPVRQKKVVLTFRLNPPINPGTKKISHPRVSLFPKEVRRLANNGILEGFEPVSPRVSCTGHIQIESHIKKKRGVGKHKQAFSPLAQALAEQIRRKVLNGRKRGYESDVFDASSETEEAAPSLQQMRQLRYGRSTLSDFDWRTYDAEEKGKILKSGMNREEKGKELKGRKFGCESGDSDSQVTFEAADVVAPSLEQMKQFREEDVEGESVVMNLILVVGLGRMSLGVVSISEKLREGRLRWFGHVLRRLPSDAVRRVESITVDGDRRRGRPSRKWEDCLIYDLIDLALTEDMTSDRKVWRLKTRVVK</sequence>
<reference evidence="1" key="1">
    <citation type="submission" date="2019-09" db="EMBL/GenBank/DDBJ databases">
        <title>Draft genome information of white flower Hibiscus syriacus.</title>
        <authorList>
            <person name="Kim Y.-M."/>
        </authorList>
    </citation>
    <scope>NUCLEOTIDE SEQUENCE [LARGE SCALE GENOMIC DNA]</scope>
    <source>
        <strain evidence="1">YM2019G1</strain>
    </source>
</reference>
<dbReference type="PANTHER" id="PTHR34779">
    <property type="entry name" value="OS09G0542900 PROTEIN"/>
    <property type="match status" value="1"/>
</dbReference>
<gene>
    <name evidence="1" type="ORF">F3Y22_tig00110159pilonHSYRG00183</name>
</gene>
<dbReference type="Proteomes" id="UP000436088">
    <property type="component" value="Unassembled WGS sequence"/>
</dbReference>
<proteinExistence type="predicted"/>
<protein>
    <submittedName>
        <fullName evidence="1">Uncharacterized protein</fullName>
    </submittedName>
</protein>
<name>A0A6A3BFJ5_HIBSY</name>